<dbReference type="AlphaFoldDB" id="A0AA39HRF6"/>
<keyword evidence="2" id="KW-1185">Reference proteome</keyword>
<dbReference type="Proteomes" id="UP001175271">
    <property type="component" value="Unassembled WGS sequence"/>
</dbReference>
<evidence type="ECO:0000313" key="1">
    <source>
        <dbReference type="EMBL" id="KAK0409494.1"/>
    </source>
</evidence>
<protein>
    <submittedName>
        <fullName evidence="1">Uncharacterized protein</fullName>
    </submittedName>
</protein>
<comment type="caution">
    <text evidence="1">The sequence shown here is derived from an EMBL/GenBank/DDBJ whole genome shotgun (WGS) entry which is preliminary data.</text>
</comment>
<evidence type="ECO:0000313" key="2">
    <source>
        <dbReference type="Proteomes" id="UP001175271"/>
    </source>
</evidence>
<accession>A0AA39HRF6</accession>
<gene>
    <name evidence="1" type="ORF">QR680_004575</name>
</gene>
<proteinExistence type="predicted"/>
<organism evidence="1 2">
    <name type="scientific">Steinernema hermaphroditum</name>
    <dbReference type="NCBI Taxonomy" id="289476"/>
    <lineage>
        <taxon>Eukaryota</taxon>
        <taxon>Metazoa</taxon>
        <taxon>Ecdysozoa</taxon>
        <taxon>Nematoda</taxon>
        <taxon>Chromadorea</taxon>
        <taxon>Rhabditida</taxon>
        <taxon>Tylenchina</taxon>
        <taxon>Panagrolaimomorpha</taxon>
        <taxon>Strongyloidoidea</taxon>
        <taxon>Steinernematidae</taxon>
        <taxon>Steinernema</taxon>
    </lineage>
</organism>
<dbReference type="EMBL" id="JAUCMV010000003">
    <property type="protein sequence ID" value="KAK0409494.1"/>
    <property type="molecule type" value="Genomic_DNA"/>
</dbReference>
<reference evidence="1" key="1">
    <citation type="submission" date="2023-06" db="EMBL/GenBank/DDBJ databases">
        <title>Genomic analysis of the entomopathogenic nematode Steinernema hermaphroditum.</title>
        <authorList>
            <person name="Schwarz E.M."/>
            <person name="Heppert J.K."/>
            <person name="Baniya A."/>
            <person name="Schwartz H.T."/>
            <person name="Tan C.-H."/>
            <person name="Antoshechkin I."/>
            <person name="Sternberg P.W."/>
            <person name="Goodrich-Blair H."/>
            <person name="Dillman A.R."/>
        </authorList>
    </citation>
    <scope>NUCLEOTIDE SEQUENCE</scope>
    <source>
        <strain evidence="1">PS9179</strain>
        <tissue evidence="1">Whole animal</tissue>
    </source>
</reference>
<name>A0AA39HRF6_9BILA</name>
<sequence>MNSIPFAFCDAVASILRDFEKLHNFSDSADNSLWAFVLGEHITKRVSLTLEIRYADGEWRYRIFRTNNFEERYFRGKTLKVEDVVKMAKKKSKYLQISKIEVHLTRFTQQSTVIYDVHRIFDLVKYFANEPDLVIGSIETGEHELADLLSYLECISFRSMELRQPHPLCEQFVKGQLRRNCSHLRSVDFRCTDRCSISWSRELVDALKRCMIEESKWCGVQYSRLVDG</sequence>